<evidence type="ECO:0000256" key="14">
    <source>
        <dbReference type="ARBA" id="ARBA00023136"/>
    </source>
</evidence>
<evidence type="ECO:0000256" key="6">
    <source>
        <dbReference type="ARBA" id="ARBA00022595"/>
    </source>
</evidence>
<evidence type="ECO:0000256" key="17">
    <source>
        <dbReference type="ARBA" id="ARBA00023296"/>
    </source>
</evidence>
<dbReference type="EMBL" id="PP883550">
    <property type="protein sequence ID" value="XBU76717.1"/>
    <property type="molecule type" value="Viral_cRNA"/>
</dbReference>
<evidence type="ECO:0000256" key="9">
    <source>
        <dbReference type="ARBA" id="ARBA00022844"/>
    </source>
</evidence>
<evidence type="ECO:0000256" key="11">
    <source>
        <dbReference type="ARBA" id="ARBA00022879"/>
    </source>
</evidence>
<dbReference type="Gene3D" id="1.10.287.770">
    <property type="entry name" value="YojJ-like"/>
    <property type="match status" value="1"/>
</dbReference>
<dbReference type="SUPFAM" id="SSF58069">
    <property type="entry name" value="Virus ectodomain"/>
    <property type="match status" value="1"/>
</dbReference>
<dbReference type="Gene3D" id="2.60.40.1690">
    <property type="entry name" value="Head and neck region of the ectodomain of NDV fusion glycoprotein"/>
    <property type="match status" value="1"/>
</dbReference>
<dbReference type="GO" id="GO:0046718">
    <property type="term" value="P:symbiont entry into host cell"/>
    <property type="evidence" value="ECO:0007669"/>
    <property type="project" value="UniProtKB-KW"/>
</dbReference>
<dbReference type="GO" id="GO:0019031">
    <property type="term" value="C:viral envelope"/>
    <property type="evidence" value="ECO:0007669"/>
    <property type="project" value="UniProtKB-KW"/>
</dbReference>
<keyword evidence="6" id="KW-1162">Viral penetration into host cytoplasm</keyword>
<keyword evidence="3" id="KW-1168">Fusion of virus membrane with host membrane</keyword>
<dbReference type="GO" id="GO:0019064">
    <property type="term" value="P:fusion of virus membrane with host plasma membrane"/>
    <property type="evidence" value="ECO:0007669"/>
    <property type="project" value="UniProtKB-KW"/>
</dbReference>
<dbReference type="InterPro" id="IPR000776">
    <property type="entry name" value="Fusion_F0_Paramyxovir"/>
</dbReference>
<dbReference type="GO" id="GO:0020002">
    <property type="term" value="C:host cell plasma membrane"/>
    <property type="evidence" value="ECO:0007669"/>
    <property type="project" value="UniProtKB-SubCell"/>
</dbReference>
<keyword evidence="7 18" id="KW-0812">Transmembrane</keyword>
<comment type="similarity">
    <text evidence="1 18">Belongs to the paramyxoviruses fusion glycoprotein family.</text>
</comment>
<evidence type="ECO:0000256" key="15">
    <source>
        <dbReference type="ARBA" id="ARBA00023157"/>
    </source>
</evidence>
<dbReference type="GO" id="GO:0055036">
    <property type="term" value="C:virion membrane"/>
    <property type="evidence" value="ECO:0007669"/>
    <property type="project" value="UniProtKB-SubCell"/>
</dbReference>
<evidence type="ECO:0000256" key="18">
    <source>
        <dbReference type="RuleBase" id="RU003705"/>
    </source>
</evidence>
<comment type="subunit">
    <text evidence="18">Homotrimer of disulfide-linked F1-F2.</text>
</comment>
<keyword evidence="8" id="KW-0732">Signal</keyword>
<keyword evidence="17" id="KW-1160">Virus entry into host cell</keyword>
<evidence type="ECO:0000313" key="19">
    <source>
        <dbReference type="EMBL" id="XBU76717.1"/>
    </source>
</evidence>
<evidence type="ECO:0000256" key="3">
    <source>
        <dbReference type="ARBA" id="ARBA00022506"/>
    </source>
</evidence>
<evidence type="ECO:0000256" key="4">
    <source>
        <dbReference type="ARBA" id="ARBA00022511"/>
    </source>
</evidence>
<keyword evidence="5" id="KW-1169">Fusion of virus membrane with host cell membrane</keyword>
<evidence type="ECO:0000256" key="13">
    <source>
        <dbReference type="ARBA" id="ARBA00023054"/>
    </source>
</evidence>
<evidence type="ECO:0000256" key="8">
    <source>
        <dbReference type="ARBA" id="ARBA00022729"/>
    </source>
</evidence>
<evidence type="ECO:0000256" key="12">
    <source>
        <dbReference type="ARBA" id="ARBA00022989"/>
    </source>
</evidence>
<keyword evidence="12 18" id="KW-1133">Transmembrane helix</keyword>
<name>A0AAU7T2E0_9MONO</name>
<evidence type="ECO:0000256" key="1">
    <source>
        <dbReference type="ARBA" id="ARBA00008211"/>
    </source>
</evidence>
<evidence type="ECO:0000256" key="7">
    <source>
        <dbReference type="ARBA" id="ARBA00022692"/>
    </source>
</evidence>
<dbReference type="Gene3D" id="6.10.10.110">
    <property type="match status" value="1"/>
</dbReference>
<evidence type="ECO:0000256" key="10">
    <source>
        <dbReference type="ARBA" id="ARBA00022870"/>
    </source>
</evidence>
<keyword evidence="9" id="KW-0946">Virion</keyword>
<evidence type="ECO:0000256" key="5">
    <source>
        <dbReference type="ARBA" id="ARBA00022521"/>
    </source>
</evidence>
<evidence type="ECO:0000256" key="2">
    <source>
        <dbReference type="ARBA" id="ARBA00016586"/>
    </source>
</evidence>
<keyword evidence="11 18" id="KW-0261">Viral envelope protein</keyword>
<evidence type="ECO:0000256" key="16">
    <source>
        <dbReference type="ARBA" id="ARBA00023180"/>
    </source>
</evidence>
<keyword evidence="4" id="KW-1032">Host cell membrane</keyword>
<dbReference type="Pfam" id="PF00523">
    <property type="entry name" value="Fusion_gly"/>
    <property type="match status" value="1"/>
</dbReference>
<keyword evidence="16" id="KW-0325">Glycoprotein</keyword>
<feature type="transmembrane region" description="Helical" evidence="18">
    <location>
        <begin position="494"/>
        <end position="517"/>
    </location>
</feature>
<organism evidence="19">
    <name type="scientific">Gainesville rodent jeilong virus 1</name>
    <dbReference type="NCBI Taxonomy" id="3163281"/>
    <lineage>
        <taxon>Viruses</taxon>
        <taxon>Riboviria</taxon>
        <taxon>Orthornavirae</taxon>
        <taxon>Negarnaviricota</taxon>
        <taxon>Haploviricotina</taxon>
        <taxon>Monjiviricetes</taxon>
        <taxon>Mononegavirales</taxon>
        <taxon>Paramyxoviridae</taxon>
        <taxon>Orthoparamyxovirinae</taxon>
        <taxon>Jeilongvirus</taxon>
    </lineage>
</organism>
<reference evidence="19" key="1">
    <citation type="submission" date="2024-06" db="EMBL/GenBank/DDBJ databases">
        <title>Rodent paramyxovirus from Gainesville, Florida.</title>
        <authorList>
            <person name="DeRuyter E."/>
            <person name="Subramaniam K."/>
            <person name="Lednicky J.A."/>
        </authorList>
    </citation>
    <scope>NUCLEOTIDE SEQUENCE</scope>
    <source>
        <strain evidence="19">UF-1</strain>
    </source>
</reference>
<dbReference type="Gene3D" id="1.10.287.2480">
    <property type="match status" value="1"/>
</dbReference>
<keyword evidence="13" id="KW-0175">Coiled coil</keyword>
<keyword evidence="14 18" id="KW-0472">Membrane</keyword>
<dbReference type="SUPFAM" id="SSF69922">
    <property type="entry name" value="Head and neck region of the ectodomain of NDV fusion glycoprotein"/>
    <property type="match status" value="1"/>
</dbReference>
<accession>A0AAU7T2E0</accession>
<gene>
    <name evidence="19" type="primary">F</name>
</gene>
<keyword evidence="10" id="KW-1043">Host membrane</keyword>
<keyword evidence="15" id="KW-1015">Disulfide bond</keyword>
<proteinExistence type="inferred from homology"/>
<dbReference type="Gene3D" id="2.40.490.10">
    <property type="entry name" value="Newcastle disease virus like domain"/>
    <property type="match status" value="1"/>
</dbReference>
<sequence length="546" mass="59883">MNPKSRILAILIIITINSVSELSCQIALSELTKIGVIPGNTYNLKVAGASSYQYLVVKLVPNLQQLNNCTTSVVDNYKQMLNRILSPIDSAITKVRNAIKDKPSGGIQRFWGAVIGGAALVVATSAQITAGVALHNSLENAKAIMQMKDSIRESNKAIQELHNSQAQTIIAINALQEQINNQLVPAINTLGCSVIANSLGLRLNQYFSEISLVFGPNLRDPTSQTLSIQAISKAFNGDFDTLLSKLQYTSDDLLDILESDSIRGRIIGVSLDEYMIILQIEYPALTTITDAVVQKFNLISYNHKGSEWLSVFPTELLVRGTYISNIDISSCTQTTNSIICESDTSSPISSATYNCATGDLSSCARTKVVTSHVPRFALSGGVLFMNCMPIVCRCESTGRSIIQDLKTTNIMISQDECEEVYIENMFITLGPKKLNREIYADNVTLGGQVSVENVDIGNELNSIQESLNKTQDHIDKANELLDKVNPNIVNADSFSVILAISILLFIWFIISLIWMIALTKRVFFNYNTFTNSNRSSTVNSLSSFVN</sequence>
<protein>
    <recommendedName>
        <fullName evidence="2 18">Fusion glycoprotein F0</fullName>
    </recommendedName>
</protein>
<comment type="subcellular location">
    <subcellularLocation>
        <location evidence="18">Virion membrane</location>
        <topology evidence="18">Single-pass type I membrane protein</topology>
    </subcellularLocation>
    <subcellularLocation>
        <location evidence="18">Host cell membrane</location>
        <topology evidence="18">Single-pass membrane protein</topology>
    </subcellularLocation>
</comment>